<dbReference type="AlphaFoldDB" id="A0A8C4NBL3"/>
<dbReference type="PANTHER" id="PTHR11814">
    <property type="entry name" value="SULFATE TRANSPORTER"/>
    <property type="match status" value="1"/>
</dbReference>
<protein>
    <recommendedName>
        <fullName evidence="6">SLC26A/SulP transporter domain-containing protein</fullName>
    </recommendedName>
</protein>
<feature type="transmembrane region" description="Helical" evidence="5">
    <location>
        <begin position="25"/>
        <end position="45"/>
    </location>
</feature>
<keyword evidence="2 5" id="KW-0812">Transmembrane</keyword>
<organism evidence="7 8">
    <name type="scientific">Eptatretus burgeri</name>
    <name type="common">Inshore hagfish</name>
    <dbReference type="NCBI Taxonomy" id="7764"/>
    <lineage>
        <taxon>Eukaryota</taxon>
        <taxon>Metazoa</taxon>
        <taxon>Chordata</taxon>
        <taxon>Craniata</taxon>
        <taxon>Vertebrata</taxon>
        <taxon>Cyclostomata</taxon>
        <taxon>Myxini</taxon>
        <taxon>Myxiniformes</taxon>
        <taxon>Myxinidae</taxon>
        <taxon>Eptatretinae</taxon>
        <taxon>Eptatretus</taxon>
    </lineage>
</organism>
<reference evidence="7" key="2">
    <citation type="submission" date="2025-09" db="UniProtKB">
        <authorList>
            <consortium name="Ensembl"/>
        </authorList>
    </citation>
    <scope>IDENTIFICATION</scope>
</reference>
<feature type="transmembrane region" description="Helical" evidence="5">
    <location>
        <begin position="123"/>
        <end position="141"/>
    </location>
</feature>
<evidence type="ECO:0000259" key="6">
    <source>
        <dbReference type="Pfam" id="PF00916"/>
    </source>
</evidence>
<dbReference type="Ensembl" id="ENSEBUT00000004799.1">
    <property type="protein sequence ID" value="ENSEBUP00000004365.1"/>
    <property type="gene ID" value="ENSEBUG00000003066.1"/>
</dbReference>
<dbReference type="OMA" id="GILECMM"/>
<evidence type="ECO:0000313" key="8">
    <source>
        <dbReference type="Proteomes" id="UP000694388"/>
    </source>
</evidence>
<name>A0A8C4NBL3_EPTBU</name>
<evidence type="ECO:0000256" key="5">
    <source>
        <dbReference type="SAM" id="Phobius"/>
    </source>
</evidence>
<dbReference type="Pfam" id="PF00916">
    <property type="entry name" value="Sulfate_transp"/>
    <property type="match status" value="2"/>
</dbReference>
<evidence type="ECO:0000256" key="2">
    <source>
        <dbReference type="ARBA" id="ARBA00022692"/>
    </source>
</evidence>
<keyword evidence="4 5" id="KW-0472">Membrane</keyword>
<dbReference type="InterPro" id="IPR001902">
    <property type="entry name" value="SLC26A/SulP_fam"/>
</dbReference>
<comment type="subcellular location">
    <subcellularLocation>
        <location evidence="1">Membrane</location>
        <topology evidence="1">Multi-pass membrane protein</topology>
    </subcellularLocation>
</comment>
<evidence type="ECO:0000256" key="1">
    <source>
        <dbReference type="ARBA" id="ARBA00004141"/>
    </source>
</evidence>
<keyword evidence="3 5" id="KW-1133">Transmembrane helix</keyword>
<accession>A0A8C4NBL3</accession>
<evidence type="ECO:0000256" key="3">
    <source>
        <dbReference type="ARBA" id="ARBA00022989"/>
    </source>
</evidence>
<dbReference type="GeneTree" id="ENSGT01150000286960"/>
<feature type="transmembrane region" description="Helical" evidence="5">
    <location>
        <begin position="51"/>
        <end position="67"/>
    </location>
</feature>
<dbReference type="InterPro" id="IPR011547">
    <property type="entry name" value="SLC26A/SulP_dom"/>
</dbReference>
<keyword evidence="8" id="KW-1185">Reference proteome</keyword>
<dbReference type="InterPro" id="IPR018045">
    <property type="entry name" value="S04_transporter_CS"/>
</dbReference>
<reference evidence="7" key="1">
    <citation type="submission" date="2025-08" db="UniProtKB">
        <authorList>
            <consortium name="Ensembl"/>
        </authorList>
    </citation>
    <scope>IDENTIFICATION</scope>
</reference>
<proteinExistence type="predicted"/>
<dbReference type="GO" id="GO:0016020">
    <property type="term" value="C:membrane"/>
    <property type="evidence" value="ECO:0007669"/>
    <property type="project" value="UniProtKB-SubCell"/>
</dbReference>
<dbReference type="Proteomes" id="UP000694388">
    <property type="component" value="Unplaced"/>
</dbReference>
<feature type="domain" description="SLC26A/SulP transporter" evidence="6">
    <location>
        <begin position="208"/>
        <end position="325"/>
    </location>
</feature>
<evidence type="ECO:0000256" key="4">
    <source>
        <dbReference type="ARBA" id="ARBA00023136"/>
    </source>
</evidence>
<sequence>AITRCIPALHWLPRYRPRSSLPRDLAAGLIVGVMLVPQGMAYALLAALPPVYGLYSAFYPALVYFFFGTSRHISVGPFAVLSMMTGEVLEREVPDDFFLMISNRTNASMELDVESRDAARVRLATSLACLTGLIQLVLWLLRFGFVSAYLCEPLVRGFTTAAAVHVFASQLKHVLGVHIGRHTGPLAALQVLFEAWTPKKPTYTSQQLVVAATGASAALDLEHSHGVQVVGTIPMGLALPTVPHICPSACTLADAFAIAVVGYSVVVSLGKMFAQKHGYAVDGMQELFAMGMANVCSSFFHVFPVSCSMSRTLLQESSGARSQVSITHQPSTLPLGNSLHLYLLKI</sequence>
<dbReference type="PROSITE" id="PS01130">
    <property type="entry name" value="SLC26A"/>
    <property type="match status" value="1"/>
</dbReference>
<feature type="domain" description="SLC26A/SulP transporter" evidence="6">
    <location>
        <begin position="23"/>
        <end position="196"/>
    </location>
</feature>
<dbReference type="GO" id="GO:0008271">
    <property type="term" value="F:secondary active sulfate transmembrane transporter activity"/>
    <property type="evidence" value="ECO:0007669"/>
    <property type="project" value="InterPro"/>
</dbReference>
<evidence type="ECO:0000313" key="7">
    <source>
        <dbReference type="Ensembl" id="ENSEBUP00000004365.1"/>
    </source>
</evidence>